<evidence type="ECO:0000256" key="4">
    <source>
        <dbReference type="ARBA" id="ARBA00022989"/>
    </source>
</evidence>
<evidence type="ECO:0000256" key="1">
    <source>
        <dbReference type="ARBA" id="ARBA00004370"/>
    </source>
</evidence>
<accession>W6MRP0</accession>
<keyword evidence="4 8" id="KW-1133">Transmembrane helix</keyword>
<keyword evidence="6" id="KW-0325">Glycoprotein</keyword>
<dbReference type="InterPro" id="IPR031777">
    <property type="entry name" value="Sortilin_C"/>
</dbReference>
<dbReference type="GO" id="GO:0016020">
    <property type="term" value="C:membrane"/>
    <property type="evidence" value="ECO:0007669"/>
    <property type="project" value="UniProtKB-SubCell"/>
</dbReference>
<keyword evidence="5 8" id="KW-0472">Membrane</keyword>
<dbReference type="SUPFAM" id="SSF110296">
    <property type="entry name" value="Oligoxyloglucan reducing end-specific cellobiohydrolase"/>
    <property type="match status" value="2"/>
</dbReference>
<dbReference type="InterPro" id="IPR015943">
    <property type="entry name" value="WD40/YVTN_repeat-like_dom_sf"/>
</dbReference>
<dbReference type="InterPro" id="IPR050310">
    <property type="entry name" value="VPS10-sortilin"/>
</dbReference>
<keyword evidence="12" id="KW-1185">Reference proteome</keyword>
<evidence type="ECO:0000256" key="5">
    <source>
        <dbReference type="ARBA" id="ARBA00023136"/>
    </source>
</evidence>
<dbReference type="Pfam" id="PF15901">
    <property type="entry name" value="Sortilin_C"/>
    <property type="match status" value="2"/>
</dbReference>
<evidence type="ECO:0000256" key="3">
    <source>
        <dbReference type="ARBA" id="ARBA00022737"/>
    </source>
</evidence>
<sequence length="1567" mass="174563">MVSIRSVTAVLVSALFAQCALGADTKAADVGPFQPTIHTSDFGEIPSDLFYFDDSAVVMTIVNETVYRSDDDGKTWKSLNDDLNSALGTKETQTFVSMEYPRLTSNRVIVFTEGLSHLISDDKGQSWRRFDMPDVNDLAYADVRYNHVNEDMMLISNLYCNAEGSCNDTWFYTTDGLRTHPVPLPIDDIRECRFAKSSATFSAGPDSRILCIQVTEDGSGSRLISTDDFFTTIEECKDSMNSLNSGEIVELVVIQSFIVAIVEEDKYAWFSNVHFFVSKDGSQFQKVDFGSNLNKQMYSFLDSTPYSLNVVLYGFKNSMDIQPVAEIYQSDSSGVHYTKIQDNVMSGTFGFTAANKVSTIDGAWIINKIDSAKGADISFKTLVTIDNGRTWNPPILEDDADCKGDDACSLNIISVGASGSTKMTTGPTPGIVMGVGRKGSGASNDLKDLDTYVSRDGGITWRFAFKGISIFSFGDQGNIIIALRMDLGFIFDAPMVYQDTVLYSTDQGLTWSEAKLDKPILPLAITTTIDGSSKNFLIVGQKEAKKDSQDEIIYYSLDFSDAFDRTCGAKDFEEWYSRVDSKTKEPVCVFGHVEKFNRRKQDANCFVNTLYKDVEAIEVPCICTEDDFECALGFAKNEKGSCEPVMTVITENFCSNPKKTIKLTSKVKAPGNLCQEKNGFKPPANDFSISCSDAIAKSKLKNIQTTASMFSEKIVNYFYLETQKSDQVLDETILLSTAGRRLYVSYNGGITFDMVDSLKDADGKIVAIYTNPYYRESVYVITSDSKIYYSEDSALTFSVVDAPTKLNEFGLRQITFNKADPKSFIWYGEKGCKSYFSQDCHVEASYTQDGGKTFKPLIEDVRMCNFVGSTLDIDQFTINPNLIFCEKFSKTSQFFQLVSTTDFFEKTNDVLFERIIGSADTGEFIVVAQVNDDQTLSAFVTVDGLVFAPAEFPANFKVDKQQAYTVMDVSSKSIFLHVTTFSEIDKQFGTILKSNYNGTSYIVSLPDANRDNKGYVDFEKVETLEGISVVNVVANADKVRENHESKKLKTKITHNDGAEWSFVQPPAVDSEGNTYKCKGKSLKDCSLNFHGYTERKDVRDTYSSGSAVGMMIATGNVGEYLLPASESNTFFTQDAGVTWKEVKKGAYTWEFGDQGSIIVLVKPEKNQKTLWFSLDQAQTWEEYEFSKDPVSVVDLGTVPSDTSRKFVILAEDADSQNMLFTVDFTRVHNRQCSLDLKSPTGPKSDFEYWSPKHPFLADNCLFGHESEYLRKKPKSSDCFIGMAPLNEAFKVLRNCSCSRRDYECDYNYAMAEDGTCKLISGLSPLDPVRICTADPDLLGYWEPTGYRKVPLSTCESGLQLDKWTEHPCPGKKNDFNKKHGSGITGFGLFAVIFVPIAVFLAATWFVYDRGIRRNGGFSRFGEIRLDEDDELHLIEENNTDIVVNNIVRGLFAAVGNLVQTTGVIRNFLRTQVFRLGANSSRGYTRFGADSFFSHEDEDESLFRYATDDDDAREIDNFLDEGFDAGDEDDMRLGGPYDGAEDGSSPASPDDFNVDDEEDDGDLGSSRN</sequence>
<feature type="compositionally biased region" description="Acidic residues" evidence="7">
    <location>
        <begin position="1551"/>
        <end position="1561"/>
    </location>
</feature>
<name>W6MRP0_9ASCO</name>
<dbReference type="OrthoDB" id="443634at2759"/>
<dbReference type="GO" id="GO:0006896">
    <property type="term" value="P:Golgi to vacuole transport"/>
    <property type="evidence" value="ECO:0007669"/>
    <property type="project" value="TreeGrafter"/>
</dbReference>
<dbReference type="Gene3D" id="3.30.60.270">
    <property type="match status" value="2"/>
</dbReference>
<dbReference type="GO" id="GO:0005794">
    <property type="term" value="C:Golgi apparatus"/>
    <property type="evidence" value="ECO:0007669"/>
    <property type="project" value="TreeGrafter"/>
</dbReference>
<dbReference type="PANTHER" id="PTHR12106">
    <property type="entry name" value="SORTILIN RELATED"/>
    <property type="match status" value="1"/>
</dbReference>
<dbReference type="GO" id="GO:0005829">
    <property type="term" value="C:cytosol"/>
    <property type="evidence" value="ECO:0007669"/>
    <property type="project" value="GOC"/>
</dbReference>
<keyword evidence="2 8" id="KW-0812">Transmembrane</keyword>
<feature type="transmembrane region" description="Helical" evidence="8">
    <location>
        <begin position="1386"/>
        <end position="1407"/>
    </location>
</feature>
<evidence type="ECO:0000256" key="7">
    <source>
        <dbReference type="SAM" id="MobiDB-lite"/>
    </source>
</evidence>
<evidence type="ECO:0000256" key="8">
    <source>
        <dbReference type="SAM" id="Phobius"/>
    </source>
</evidence>
<dbReference type="STRING" id="1382522.W6MRP0"/>
<comment type="subcellular location">
    <subcellularLocation>
        <location evidence="1">Membrane</location>
    </subcellularLocation>
</comment>
<dbReference type="InterPro" id="IPR031778">
    <property type="entry name" value="Sortilin_N"/>
</dbReference>
<protein>
    <recommendedName>
        <fullName evidence="10">VPS10 domain-containing protein</fullName>
    </recommendedName>
</protein>
<dbReference type="SMART" id="SM00602">
    <property type="entry name" value="VPS10"/>
    <property type="match status" value="2"/>
</dbReference>
<feature type="domain" description="VPS10" evidence="10">
    <location>
        <begin position="55"/>
        <end position="688"/>
    </location>
</feature>
<dbReference type="RefSeq" id="XP_022461002.1">
    <property type="nucleotide sequence ID" value="XM_022606140.1"/>
</dbReference>
<feature type="region of interest" description="Disordered" evidence="7">
    <location>
        <begin position="1520"/>
        <end position="1567"/>
    </location>
</feature>
<reference evidence="11" key="1">
    <citation type="submission" date="2013-12" db="EMBL/GenBank/DDBJ databases">
        <authorList>
            <person name="Genoscope - CEA"/>
        </authorList>
    </citation>
    <scope>NUCLEOTIDE SEQUENCE</scope>
    <source>
        <strain evidence="11">CBS 1993</strain>
    </source>
</reference>
<dbReference type="PANTHER" id="PTHR12106:SF27">
    <property type="entry name" value="SORTILIN-RELATED RECEPTOR"/>
    <property type="match status" value="1"/>
</dbReference>
<feature type="chain" id="PRO_5004880432" description="VPS10 domain-containing protein" evidence="9">
    <location>
        <begin position="23"/>
        <end position="1567"/>
    </location>
</feature>
<evidence type="ECO:0000256" key="2">
    <source>
        <dbReference type="ARBA" id="ARBA00022692"/>
    </source>
</evidence>
<dbReference type="CDD" id="cd15482">
    <property type="entry name" value="Sialidase_non-viral"/>
    <property type="match status" value="1"/>
</dbReference>
<evidence type="ECO:0000313" key="11">
    <source>
        <dbReference type="EMBL" id="CDK29013.1"/>
    </source>
</evidence>
<dbReference type="FunFam" id="3.30.60.270:FF:000005">
    <property type="entry name" value="Sortilin"/>
    <property type="match status" value="1"/>
</dbReference>
<dbReference type="Gene3D" id="2.130.10.10">
    <property type="entry name" value="YVTN repeat-like/Quinoprotein amine dehydrogenase"/>
    <property type="match status" value="2"/>
</dbReference>
<reference evidence="11" key="2">
    <citation type="submission" date="2014-02" db="EMBL/GenBank/DDBJ databases">
        <title>Complete DNA sequence of /Kuraishia capsulata/ illustrates novel genomic features among budding yeasts (/Saccharomycotina/).</title>
        <authorList>
            <person name="Morales L."/>
            <person name="Noel B."/>
            <person name="Porcel B."/>
            <person name="Marcet-Houben M."/>
            <person name="Hullo M-F."/>
            <person name="Sacerdot C."/>
            <person name="Tekaia F."/>
            <person name="Leh-Louis V."/>
            <person name="Despons L."/>
            <person name="Khanna V."/>
            <person name="Aury J-M."/>
            <person name="Barbe V."/>
            <person name="Couloux A."/>
            <person name="Labadie K."/>
            <person name="Pelletier E."/>
            <person name="Souciet J-L."/>
            <person name="Boekhout T."/>
            <person name="Gabaldon T."/>
            <person name="Wincker P."/>
            <person name="Dujon B."/>
        </authorList>
    </citation>
    <scope>NUCLEOTIDE SEQUENCE</scope>
    <source>
        <strain evidence="11">CBS 1993</strain>
    </source>
</reference>
<feature type="signal peptide" evidence="9">
    <location>
        <begin position="1"/>
        <end position="22"/>
    </location>
</feature>
<feature type="domain" description="VPS10" evidence="10">
    <location>
        <begin position="731"/>
        <end position="1373"/>
    </location>
</feature>
<feature type="compositionally biased region" description="Acidic residues" evidence="7">
    <location>
        <begin position="1520"/>
        <end position="1529"/>
    </location>
</feature>
<dbReference type="Proteomes" id="UP000019384">
    <property type="component" value="Unassembled WGS sequence"/>
</dbReference>
<dbReference type="GeneID" id="34522390"/>
<proteinExistence type="predicted"/>
<dbReference type="Gene3D" id="2.120.10.10">
    <property type="match status" value="1"/>
</dbReference>
<evidence type="ECO:0000313" key="12">
    <source>
        <dbReference type="Proteomes" id="UP000019384"/>
    </source>
</evidence>
<dbReference type="GO" id="GO:0006623">
    <property type="term" value="P:protein targeting to vacuole"/>
    <property type="evidence" value="ECO:0007669"/>
    <property type="project" value="TreeGrafter"/>
</dbReference>
<dbReference type="Pfam" id="PF15902">
    <property type="entry name" value="Sortilin-Vps10"/>
    <property type="match status" value="2"/>
</dbReference>
<dbReference type="EMBL" id="HG793130">
    <property type="protein sequence ID" value="CDK29013.1"/>
    <property type="molecule type" value="Genomic_DNA"/>
</dbReference>
<dbReference type="HOGENOM" id="CLU_000700_0_0_1"/>
<evidence type="ECO:0000256" key="6">
    <source>
        <dbReference type="ARBA" id="ARBA00023180"/>
    </source>
</evidence>
<keyword evidence="3" id="KW-0677">Repeat</keyword>
<evidence type="ECO:0000259" key="10">
    <source>
        <dbReference type="SMART" id="SM00602"/>
    </source>
</evidence>
<organism evidence="11 12">
    <name type="scientific">Kuraishia capsulata CBS 1993</name>
    <dbReference type="NCBI Taxonomy" id="1382522"/>
    <lineage>
        <taxon>Eukaryota</taxon>
        <taxon>Fungi</taxon>
        <taxon>Dikarya</taxon>
        <taxon>Ascomycota</taxon>
        <taxon>Saccharomycotina</taxon>
        <taxon>Pichiomycetes</taxon>
        <taxon>Pichiales</taxon>
        <taxon>Pichiaceae</taxon>
        <taxon>Kuraishia</taxon>
    </lineage>
</organism>
<dbReference type="GO" id="GO:0006895">
    <property type="term" value="P:Golgi to endosome transport"/>
    <property type="evidence" value="ECO:0007669"/>
    <property type="project" value="TreeGrafter"/>
</dbReference>
<evidence type="ECO:0000256" key="9">
    <source>
        <dbReference type="SAM" id="SignalP"/>
    </source>
</evidence>
<keyword evidence="9" id="KW-0732">Signal</keyword>
<dbReference type="InterPro" id="IPR006581">
    <property type="entry name" value="VPS10"/>
</dbReference>
<dbReference type="Gene3D" id="2.10.70.80">
    <property type="match status" value="2"/>
</dbReference>
<gene>
    <name evidence="11" type="ORF">KUCA_T00004999001</name>
</gene>